<organism evidence="3 4">
    <name type="scientific">Patiria miniata</name>
    <name type="common">Bat star</name>
    <name type="synonym">Asterina miniata</name>
    <dbReference type="NCBI Taxonomy" id="46514"/>
    <lineage>
        <taxon>Eukaryota</taxon>
        <taxon>Metazoa</taxon>
        <taxon>Echinodermata</taxon>
        <taxon>Eleutherozoa</taxon>
        <taxon>Asterozoa</taxon>
        <taxon>Asteroidea</taxon>
        <taxon>Valvatacea</taxon>
        <taxon>Valvatida</taxon>
        <taxon>Asterinidae</taxon>
        <taxon>Patiria</taxon>
    </lineage>
</organism>
<feature type="transmembrane region" description="Helical" evidence="1">
    <location>
        <begin position="6"/>
        <end position="26"/>
    </location>
</feature>
<keyword evidence="1" id="KW-1133">Transmembrane helix</keyword>
<keyword evidence="4" id="KW-1185">Reference proteome</keyword>
<proteinExistence type="predicted"/>
<accession>A0A914B7V9</accession>
<dbReference type="Pfam" id="PF01145">
    <property type="entry name" value="Band_7"/>
    <property type="match status" value="1"/>
</dbReference>
<name>A0A914B7V9_PATMI</name>
<dbReference type="InterPro" id="IPR001107">
    <property type="entry name" value="Band_7"/>
</dbReference>
<dbReference type="GeneID" id="119740733"/>
<keyword evidence="1" id="KW-0812">Transmembrane</keyword>
<dbReference type="Proteomes" id="UP000887568">
    <property type="component" value="Unplaced"/>
</dbReference>
<evidence type="ECO:0000313" key="4">
    <source>
        <dbReference type="Proteomes" id="UP000887568"/>
    </source>
</evidence>
<reference evidence="3" key="1">
    <citation type="submission" date="2022-11" db="UniProtKB">
        <authorList>
            <consortium name="EnsemblMetazoa"/>
        </authorList>
    </citation>
    <scope>IDENTIFICATION</scope>
</reference>
<dbReference type="RefSeq" id="XP_038072064.1">
    <property type="nucleotide sequence ID" value="XM_038216136.1"/>
</dbReference>
<evidence type="ECO:0000259" key="2">
    <source>
        <dbReference type="Pfam" id="PF01145"/>
    </source>
</evidence>
<dbReference type="OMA" id="PNDVQSQ"/>
<sequence length="337" mass="38007">MGNNENAIKCIAVVAIIVVVLILILVPSSFHGVEYYQFGFTRRKSTGTVNTDEVFTTGNYFIGIDYEFKIFPADAHFVDLTSVAVFTSDRLEVRLDCTFQYFLRQEDLKDLHDTYDIQYKDILRTNAIDELKGATVDFSTRDFGDKRAEIENTLFDAVRKRLGGICCKPGCKNSAEGCEDRCKPVEDCTKEDKGFFADVRYFQLGYVDIPNDVISRNLQTLTQLEDGFREKYIQDAQLARKLTEEIVKKIENSAEEISQNATAQAALILSQANAGARAIVEGSFNRGLAKIYTDLSITDQDQKASLNYIRTLRDQENAFLTVNFNTLVTGPVYRGQT</sequence>
<evidence type="ECO:0000313" key="3">
    <source>
        <dbReference type="EnsemblMetazoa" id="XP_038072064.1"/>
    </source>
</evidence>
<dbReference type="EnsemblMetazoa" id="XM_038216135.1">
    <property type="protein sequence ID" value="XP_038072063.1"/>
    <property type="gene ID" value="LOC119740733"/>
</dbReference>
<keyword evidence="1" id="KW-0472">Membrane</keyword>
<protein>
    <recommendedName>
        <fullName evidence="2">Band 7 domain-containing protein</fullName>
    </recommendedName>
</protein>
<dbReference type="RefSeq" id="XP_038072063.1">
    <property type="nucleotide sequence ID" value="XM_038216135.1"/>
</dbReference>
<dbReference type="OrthoDB" id="5986675at2759"/>
<feature type="domain" description="Band 7" evidence="2">
    <location>
        <begin position="51"/>
        <end position="164"/>
    </location>
</feature>
<dbReference type="EnsemblMetazoa" id="XM_038216136.1">
    <property type="protein sequence ID" value="XP_038072064.1"/>
    <property type="gene ID" value="LOC119740733"/>
</dbReference>
<evidence type="ECO:0000256" key="1">
    <source>
        <dbReference type="SAM" id="Phobius"/>
    </source>
</evidence>
<dbReference type="AlphaFoldDB" id="A0A914B7V9"/>